<dbReference type="OrthoDB" id="2430314at2759"/>
<proteinExistence type="predicted"/>
<evidence type="ECO:0000313" key="1">
    <source>
        <dbReference type="EMBL" id="KAJ8424778.1"/>
    </source>
</evidence>
<dbReference type="AlphaFoldDB" id="A0A9Q1GUG0"/>
<dbReference type="EMBL" id="JAKOGI010001605">
    <property type="protein sequence ID" value="KAJ8424778.1"/>
    <property type="molecule type" value="Genomic_DNA"/>
</dbReference>
<organism evidence="1 2">
    <name type="scientific">Carnegiea gigantea</name>
    <dbReference type="NCBI Taxonomy" id="171969"/>
    <lineage>
        <taxon>Eukaryota</taxon>
        <taxon>Viridiplantae</taxon>
        <taxon>Streptophyta</taxon>
        <taxon>Embryophyta</taxon>
        <taxon>Tracheophyta</taxon>
        <taxon>Spermatophyta</taxon>
        <taxon>Magnoliopsida</taxon>
        <taxon>eudicotyledons</taxon>
        <taxon>Gunneridae</taxon>
        <taxon>Pentapetalae</taxon>
        <taxon>Caryophyllales</taxon>
        <taxon>Cactineae</taxon>
        <taxon>Cactaceae</taxon>
        <taxon>Cactoideae</taxon>
        <taxon>Echinocereeae</taxon>
        <taxon>Carnegiea</taxon>
    </lineage>
</organism>
<evidence type="ECO:0000313" key="2">
    <source>
        <dbReference type="Proteomes" id="UP001153076"/>
    </source>
</evidence>
<protein>
    <submittedName>
        <fullName evidence="1">Uncharacterized protein</fullName>
    </submittedName>
</protein>
<sequence>MTTSQASPLVYDSDTSFIKVIADSVGGGRFKTFHKRVPVNLDEMKAVVRDRHATDELSFSPARGDGRQLRQEFADSSERDAQIQNALAVLRMKEEVRAQPQPSIYQQVLTKLRMDNEEERAVDTLVLYILTGSSSQQAPSSHQRLPKMIGGESEAMFIHRVLYCDRPNFCQPLLCLKRDAFIHPANVMIVKQLLDEGCFVRATEIIVITLYIFIRGASY</sequence>
<accession>A0A9Q1GUG0</accession>
<reference evidence="1" key="1">
    <citation type="submission" date="2022-04" db="EMBL/GenBank/DDBJ databases">
        <title>Carnegiea gigantea Genome sequencing and assembly v2.</title>
        <authorList>
            <person name="Copetti D."/>
            <person name="Sanderson M.J."/>
            <person name="Burquez A."/>
            <person name="Wojciechowski M.F."/>
        </authorList>
    </citation>
    <scope>NUCLEOTIDE SEQUENCE</scope>
    <source>
        <strain evidence="1">SGP5-SGP5p</strain>
        <tissue evidence="1">Aerial part</tissue>
    </source>
</reference>
<dbReference type="Proteomes" id="UP001153076">
    <property type="component" value="Unassembled WGS sequence"/>
</dbReference>
<comment type="caution">
    <text evidence="1">The sequence shown here is derived from an EMBL/GenBank/DDBJ whole genome shotgun (WGS) entry which is preliminary data.</text>
</comment>
<gene>
    <name evidence="1" type="ORF">Cgig2_008846</name>
</gene>
<keyword evidence="2" id="KW-1185">Reference proteome</keyword>
<name>A0A9Q1GUG0_9CARY</name>